<name>A0A9K3JF41_HELAN</name>
<evidence type="ECO:0000313" key="3">
    <source>
        <dbReference type="Proteomes" id="UP000215914"/>
    </source>
</evidence>
<protein>
    <submittedName>
        <fullName evidence="2">Uncharacterized protein</fullName>
    </submittedName>
</protein>
<dbReference type="AlphaFoldDB" id="A0A9K3JF41"/>
<feature type="region of interest" description="Disordered" evidence="1">
    <location>
        <begin position="1"/>
        <end position="22"/>
    </location>
</feature>
<gene>
    <name evidence="2" type="ORF">HanXRQr2_Chr03g0103211</name>
</gene>
<feature type="region of interest" description="Disordered" evidence="1">
    <location>
        <begin position="37"/>
        <end position="61"/>
    </location>
</feature>
<dbReference type="Proteomes" id="UP000215914">
    <property type="component" value="Unassembled WGS sequence"/>
</dbReference>
<keyword evidence="3" id="KW-1185">Reference proteome</keyword>
<comment type="caution">
    <text evidence="2">The sequence shown here is derived from an EMBL/GenBank/DDBJ whole genome shotgun (WGS) entry which is preliminary data.</text>
</comment>
<proteinExistence type="predicted"/>
<sequence length="61" mass="6466">MTASLSPPLNHHETTPIETGTASPFFINKTFSSGLLGVTNPTVTDKGSLPSRTKQILLESP</sequence>
<reference evidence="2" key="1">
    <citation type="journal article" date="2017" name="Nature">
        <title>The sunflower genome provides insights into oil metabolism, flowering and Asterid evolution.</title>
        <authorList>
            <person name="Badouin H."/>
            <person name="Gouzy J."/>
            <person name="Grassa C.J."/>
            <person name="Murat F."/>
            <person name="Staton S.E."/>
            <person name="Cottret L."/>
            <person name="Lelandais-Briere C."/>
            <person name="Owens G.L."/>
            <person name="Carrere S."/>
            <person name="Mayjonade B."/>
            <person name="Legrand L."/>
            <person name="Gill N."/>
            <person name="Kane N.C."/>
            <person name="Bowers J.E."/>
            <person name="Hubner S."/>
            <person name="Bellec A."/>
            <person name="Berard A."/>
            <person name="Berges H."/>
            <person name="Blanchet N."/>
            <person name="Boniface M.C."/>
            <person name="Brunel D."/>
            <person name="Catrice O."/>
            <person name="Chaidir N."/>
            <person name="Claudel C."/>
            <person name="Donnadieu C."/>
            <person name="Faraut T."/>
            <person name="Fievet G."/>
            <person name="Helmstetter N."/>
            <person name="King M."/>
            <person name="Knapp S.J."/>
            <person name="Lai Z."/>
            <person name="Le Paslier M.C."/>
            <person name="Lippi Y."/>
            <person name="Lorenzon L."/>
            <person name="Mandel J.R."/>
            <person name="Marage G."/>
            <person name="Marchand G."/>
            <person name="Marquand E."/>
            <person name="Bret-Mestries E."/>
            <person name="Morien E."/>
            <person name="Nambeesan S."/>
            <person name="Nguyen T."/>
            <person name="Pegot-Espagnet P."/>
            <person name="Pouilly N."/>
            <person name="Raftis F."/>
            <person name="Sallet E."/>
            <person name="Schiex T."/>
            <person name="Thomas J."/>
            <person name="Vandecasteele C."/>
            <person name="Vares D."/>
            <person name="Vear F."/>
            <person name="Vautrin S."/>
            <person name="Crespi M."/>
            <person name="Mangin B."/>
            <person name="Burke J.M."/>
            <person name="Salse J."/>
            <person name="Munos S."/>
            <person name="Vincourt P."/>
            <person name="Rieseberg L.H."/>
            <person name="Langlade N.B."/>
        </authorList>
    </citation>
    <scope>NUCLEOTIDE SEQUENCE</scope>
    <source>
        <tissue evidence="2">Leaves</tissue>
    </source>
</reference>
<feature type="compositionally biased region" description="Polar residues" evidence="1">
    <location>
        <begin position="37"/>
        <end position="54"/>
    </location>
</feature>
<evidence type="ECO:0000313" key="2">
    <source>
        <dbReference type="EMBL" id="KAF5813819.1"/>
    </source>
</evidence>
<evidence type="ECO:0000256" key="1">
    <source>
        <dbReference type="SAM" id="MobiDB-lite"/>
    </source>
</evidence>
<organism evidence="2 3">
    <name type="scientific">Helianthus annuus</name>
    <name type="common">Common sunflower</name>
    <dbReference type="NCBI Taxonomy" id="4232"/>
    <lineage>
        <taxon>Eukaryota</taxon>
        <taxon>Viridiplantae</taxon>
        <taxon>Streptophyta</taxon>
        <taxon>Embryophyta</taxon>
        <taxon>Tracheophyta</taxon>
        <taxon>Spermatophyta</taxon>
        <taxon>Magnoliopsida</taxon>
        <taxon>eudicotyledons</taxon>
        <taxon>Gunneridae</taxon>
        <taxon>Pentapetalae</taxon>
        <taxon>asterids</taxon>
        <taxon>campanulids</taxon>
        <taxon>Asterales</taxon>
        <taxon>Asteraceae</taxon>
        <taxon>Asteroideae</taxon>
        <taxon>Heliantheae alliance</taxon>
        <taxon>Heliantheae</taxon>
        <taxon>Helianthus</taxon>
    </lineage>
</organism>
<dbReference type="Gramene" id="mRNA:HanXRQr2_Chr03g0103211">
    <property type="protein sequence ID" value="mRNA:HanXRQr2_Chr03g0103211"/>
    <property type="gene ID" value="HanXRQr2_Chr03g0103211"/>
</dbReference>
<accession>A0A9K3JF41</accession>
<reference evidence="2" key="2">
    <citation type="submission" date="2020-06" db="EMBL/GenBank/DDBJ databases">
        <title>Helianthus annuus Genome sequencing and assembly Release 2.</title>
        <authorList>
            <person name="Gouzy J."/>
            <person name="Langlade N."/>
            <person name="Munos S."/>
        </authorList>
    </citation>
    <scope>NUCLEOTIDE SEQUENCE</scope>
    <source>
        <tissue evidence="2">Leaves</tissue>
    </source>
</reference>
<dbReference type="EMBL" id="MNCJ02000318">
    <property type="protein sequence ID" value="KAF5813819.1"/>
    <property type="molecule type" value="Genomic_DNA"/>
</dbReference>